<dbReference type="PROSITE" id="PS60001">
    <property type="entry name" value="NOS"/>
    <property type="match status" value="1"/>
</dbReference>
<comment type="cofactor">
    <cofactor evidence="13">
        <name>FMN</name>
        <dbReference type="ChEBI" id="CHEBI:58210"/>
    </cofactor>
    <text evidence="13">Binds 1 FMN.</text>
</comment>
<dbReference type="CDD" id="cd00795">
    <property type="entry name" value="NOS_oxygenase_euk"/>
    <property type="match status" value="1"/>
</dbReference>
<dbReference type="Gene3D" id="3.90.440.10">
    <property type="entry name" value="Nitric Oxide Synthase,Heme Domain,Chain A domain 2"/>
    <property type="match status" value="1"/>
</dbReference>
<feature type="domain" description="FAD-binding FR-type" evidence="16">
    <location>
        <begin position="720"/>
        <end position="967"/>
    </location>
</feature>
<keyword evidence="8 13" id="KW-0521">NADP</keyword>
<dbReference type="PIRSF" id="PIRSF000333">
    <property type="entry name" value="NOS"/>
    <property type="match status" value="1"/>
</dbReference>
<dbReference type="InterPro" id="IPR001709">
    <property type="entry name" value="Flavoprot_Pyr_Nucl_cyt_Rdtase"/>
</dbReference>
<keyword evidence="10 13" id="KW-0560">Oxidoreductase</keyword>
<organism evidence="17 18">
    <name type="scientific">Clavelina lepadiformis</name>
    <name type="common">Light-bulb sea squirt</name>
    <name type="synonym">Ascidia lepadiformis</name>
    <dbReference type="NCBI Taxonomy" id="159417"/>
    <lineage>
        <taxon>Eukaryota</taxon>
        <taxon>Metazoa</taxon>
        <taxon>Chordata</taxon>
        <taxon>Tunicata</taxon>
        <taxon>Ascidiacea</taxon>
        <taxon>Aplousobranchia</taxon>
        <taxon>Clavelinidae</taxon>
        <taxon>Clavelina</taxon>
    </lineage>
</organism>
<dbReference type="PRINTS" id="PR00371">
    <property type="entry name" value="FPNCR"/>
</dbReference>
<evidence type="ECO:0000313" key="17">
    <source>
        <dbReference type="EMBL" id="CAK8695087.1"/>
    </source>
</evidence>
<keyword evidence="11 13" id="KW-0408">Iron</keyword>
<evidence type="ECO:0000259" key="15">
    <source>
        <dbReference type="PROSITE" id="PS50902"/>
    </source>
</evidence>
<evidence type="ECO:0000256" key="3">
    <source>
        <dbReference type="ARBA" id="ARBA00022617"/>
    </source>
</evidence>
<dbReference type="InterPro" id="IPR029039">
    <property type="entry name" value="Flavoprotein-like_sf"/>
</dbReference>
<dbReference type="SUPFAM" id="SSF56512">
    <property type="entry name" value="Nitric oxide (NO) synthase oxygenase domain"/>
    <property type="match status" value="1"/>
</dbReference>
<dbReference type="InterPro" id="IPR017927">
    <property type="entry name" value="FAD-bd_FR_type"/>
</dbReference>
<dbReference type="Gene3D" id="3.40.50.80">
    <property type="entry name" value="Nucleotide-binding domain of ferredoxin-NADP reductase (FNR) module"/>
    <property type="match status" value="1"/>
</dbReference>
<dbReference type="Gene3D" id="3.90.1230.10">
    <property type="entry name" value="Nitric Oxide Synthase, Chain A, domain 3"/>
    <property type="match status" value="1"/>
</dbReference>
<dbReference type="Gene3D" id="2.40.30.10">
    <property type="entry name" value="Translation factors"/>
    <property type="match status" value="1"/>
</dbReference>
<dbReference type="Pfam" id="PF02898">
    <property type="entry name" value="NO_synthase"/>
    <property type="match status" value="1"/>
</dbReference>
<evidence type="ECO:0000256" key="1">
    <source>
        <dbReference type="ARBA" id="ARBA00001970"/>
    </source>
</evidence>
<keyword evidence="5 13" id="KW-0288">FMN</keyword>
<dbReference type="SUPFAM" id="SSF63380">
    <property type="entry name" value="Riboflavin synthase domain-like"/>
    <property type="match status" value="1"/>
</dbReference>
<protein>
    <recommendedName>
        <fullName evidence="13">Nitric oxide synthase</fullName>
        <ecNumber evidence="13">1.14.13.39</ecNumber>
    </recommendedName>
</protein>
<comment type="caution">
    <text evidence="17">The sequence shown here is derived from an EMBL/GenBank/DDBJ whole genome shotgun (WGS) entry which is preliminary data.</text>
</comment>
<proteinExistence type="inferred from homology"/>
<evidence type="ECO:0000256" key="7">
    <source>
        <dbReference type="ARBA" id="ARBA00022827"/>
    </source>
</evidence>
<dbReference type="Pfam" id="PF00667">
    <property type="entry name" value="FAD_binding_1"/>
    <property type="match status" value="1"/>
</dbReference>
<dbReference type="InterPro" id="IPR004030">
    <property type="entry name" value="NOS_N"/>
</dbReference>
<dbReference type="PRINTS" id="PR00369">
    <property type="entry name" value="FLAVODOXIN"/>
</dbReference>
<dbReference type="InterPro" id="IPR008254">
    <property type="entry name" value="Flavodoxin/NO_synth"/>
</dbReference>
<evidence type="ECO:0000256" key="8">
    <source>
        <dbReference type="ARBA" id="ARBA00022857"/>
    </source>
</evidence>
<dbReference type="EMBL" id="CAWYQH010000141">
    <property type="protein sequence ID" value="CAK8695087.1"/>
    <property type="molecule type" value="Genomic_DNA"/>
</dbReference>
<dbReference type="PANTHER" id="PTHR43410">
    <property type="entry name" value="NITRIC OXIDE SYNTHASE OXYGENASE"/>
    <property type="match status" value="1"/>
</dbReference>
<evidence type="ECO:0000313" key="18">
    <source>
        <dbReference type="Proteomes" id="UP001642483"/>
    </source>
</evidence>
<feature type="domain" description="Flavodoxin-like" evidence="15">
    <location>
        <begin position="485"/>
        <end position="665"/>
    </location>
</feature>
<evidence type="ECO:0000256" key="12">
    <source>
        <dbReference type="ARBA" id="ARBA00049679"/>
    </source>
</evidence>
<evidence type="ECO:0000256" key="6">
    <source>
        <dbReference type="ARBA" id="ARBA00022723"/>
    </source>
</evidence>
<comment type="cofactor">
    <cofactor evidence="13">
        <name>FAD</name>
        <dbReference type="ChEBI" id="CHEBI:57692"/>
    </cofactor>
    <text evidence="13">Binds 1 FAD.</text>
</comment>
<dbReference type="Gene3D" id="3.40.50.360">
    <property type="match status" value="1"/>
</dbReference>
<comment type="similarity">
    <text evidence="2 13">Belongs to the NOS family.</text>
</comment>
<dbReference type="SUPFAM" id="SSF52343">
    <property type="entry name" value="Ferredoxin reductase-like, C-terminal NADP-linked domain"/>
    <property type="match status" value="1"/>
</dbReference>
<keyword evidence="7 13" id="KW-0274">FAD</keyword>
<dbReference type="Gene3D" id="3.90.340.10">
    <property type="entry name" value="Nitric Oxide Synthase, Chain A, domain 1"/>
    <property type="match status" value="1"/>
</dbReference>
<evidence type="ECO:0000256" key="4">
    <source>
        <dbReference type="ARBA" id="ARBA00022630"/>
    </source>
</evidence>
<dbReference type="PANTHER" id="PTHR43410:SF1">
    <property type="entry name" value="NITRIC OXIDE SYNTHASE"/>
    <property type="match status" value="1"/>
</dbReference>
<evidence type="ECO:0000259" key="16">
    <source>
        <dbReference type="PROSITE" id="PS51384"/>
    </source>
</evidence>
<sequence>MDGSQKPRNNEILPGERAELRNPSSSKQRFETLKNWETDKVQRDTLHLKACPVNVCDRAKCNGSVMNPSQMISDPRNESRSPEAIVQLATDFIDQYYESAKRFKSEAHLNRLHEVKQSIKGQGTFTLTEHELIFGAKTAWRNAPRCIGRIQWNKLQVFDCRHITSTAEMFEAICTHLKYATNKGNIRSCITFFPPRNEANGEFRVWNPQLIRYAGYRQLDGSVIGDPVNVEFTQICERLGWVGKGGRFDVLPLLLQANSKDPDMYEVPTNLVLEVDIKHPKFDWLEKMGLKWYAVPAVSNMLIDIGGIQFPACPFNGWFMGTEIGRDLCDTTRYNILEPLAKQMGLHTKNNSSLWKDKAVLELNISILHSFQSNNVTIMDHHAATESFMKHFSNELRLRGGCPGDWVWLVPPVSGSTTPIFHQEIFNYILNPTCYYQPDAWKLHTLKNRDQKVGKTKKIHFKELARSVLLASTMMTKAMAKRVKATIFYATETGKSLTYAKILREIFNHAFDAKIVAMDEYDIWLLEYESLVLVVTSTFGNGDPPENGETFAQALQDMGNGDNESSSKKFDSVNTVAPLQKRVSFHAKNTTANQDNTSEEQGILANVKFSVFGLGSRAYPNFCAFGHAIDTMLGDMKAERLLEIGEGDELSGQEDSFRHWAQNVFSAACDSFCLKEDVNIEIANASLSNTTYHPSNYRFKSVDIAAEENITGDLGKMHKKHLSSCRLIERINLQSAESKRSTILVKLDTNDSPLLDFEPGDHLGIYPCNQPELVDGLISKLEDAPAKDDVIQMETLKRKNTHLGIIENWEADVRLPPCSLRTALTRFLDITTPPTPQILSLLAECAQDENEKTKLKVLSEGSFAYEDWKFQSFPNFLEILEEFPSIKLSSSLLLSQLPFLQCRYYSISSSPNYHPGQIHCTVSVVSYTTKGGSGPVHHGVCSSYLNRIPAGEKISCFIRHASGFRLPKDPSTPCLLIGPGTGIAPFRSFWQQRIYETSSEAKVNGTMALLFGCRHPLHDHLYKKEVEEAKKLGVISHSYTAFSRSPHTPKTYVQHILENEISDFVFDSIHNRNGHFYVCGDVTMAADVNRAFKSVLVKNGMMKEDSDNYIRKMKSDNRYHEDIFGVTLRTSEVTDSVRKHVRKNSIKPL</sequence>
<comment type="cofactor">
    <cofactor evidence="1 13">
        <name>heme b</name>
        <dbReference type="ChEBI" id="CHEBI:60344"/>
    </cofactor>
</comment>
<feature type="region of interest" description="Disordered" evidence="14">
    <location>
        <begin position="1"/>
        <end position="29"/>
    </location>
</feature>
<evidence type="ECO:0000256" key="14">
    <source>
        <dbReference type="SAM" id="MobiDB-lite"/>
    </source>
</evidence>
<keyword evidence="6 13" id="KW-0479">Metal-binding</keyword>
<evidence type="ECO:0000256" key="2">
    <source>
        <dbReference type="ARBA" id="ARBA00006267"/>
    </source>
</evidence>
<dbReference type="InterPro" id="IPR050607">
    <property type="entry name" value="NOS"/>
</dbReference>
<gene>
    <name evidence="17" type="ORF">CVLEPA_LOCUS28377</name>
</gene>
<evidence type="ECO:0000256" key="13">
    <source>
        <dbReference type="PIRNR" id="PIRNR000333"/>
    </source>
</evidence>
<evidence type="ECO:0000256" key="5">
    <source>
        <dbReference type="ARBA" id="ARBA00022643"/>
    </source>
</evidence>
<reference evidence="17 18" key="1">
    <citation type="submission" date="2024-02" db="EMBL/GenBank/DDBJ databases">
        <authorList>
            <person name="Daric V."/>
            <person name="Darras S."/>
        </authorList>
    </citation>
    <scope>NUCLEOTIDE SEQUENCE [LARGE SCALE GENOMIC DNA]</scope>
</reference>
<dbReference type="Pfam" id="PF00175">
    <property type="entry name" value="NAD_binding_1"/>
    <property type="match status" value="1"/>
</dbReference>
<comment type="subunit">
    <text evidence="12">Homodimer. Interacts with NOSIP and NOSTRIN. Interacts with HSP90AB1. Forms a complex with ASL, ASS1 and SLC7A1; the complex regulates cell-autonomous L-arginine synthesis and citrulline recycling while channeling extracellular L-arginine to nitric oxide synthesis pathway.</text>
</comment>
<evidence type="ECO:0000256" key="10">
    <source>
        <dbReference type="ARBA" id="ARBA00023002"/>
    </source>
</evidence>
<keyword evidence="4" id="KW-0285">Flavoprotein</keyword>
<keyword evidence="3 13" id="KW-0349">Heme</keyword>
<dbReference type="InterPro" id="IPR036119">
    <property type="entry name" value="NOS_N_sf"/>
</dbReference>
<dbReference type="Pfam" id="PF00258">
    <property type="entry name" value="Flavodoxin_1"/>
    <property type="match status" value="1"/>
</dbReference>
<name>A0ABP0GTU9_CLALP</name>
<dbReference type="InterPro" id="IPR044943">
    <property type="entry name" value="NOS_dom_1"/>
</dbReference>
<comment type="function">
    <text evidence="13">Produces nitric oxide (NO) which is a messenger molecule with diverse functions.</text>
</comment>
<dbReference type="PROSITE" id="PS51384">
    <property type="entry name" value="FAD_FR"/>
    <property type="match status" value="1"/>
</dbReference>
<dbReference type="EC" id="1.14.13.39" evidence="13"/>
<dbReference type="SUPFAM" id="SSF52218">
    <property type="entry name" value="Flavoproteins"/>
    <property type="match status" value="1"/>
</dbReference>
<dbReference type="PROSITE" id="PS50902">
    <property type="entry name" value="FLAVODOXIN_LIKE"/>
    <property type="match status" value="1"/>
</dbReference>
<dbReference type="InterPro" id="IPR044940">
    <property type="entry name" value="NOS_dom_2"/>
</dbReference>
<dbReference type="InterPro" id="IPR017938">
    <property type="entry name" value="Riboflavin_synthase-like_b-brl"/>
</dbReference>
<dbReference type="InterPro" id="IPR001433">
    <property type="entry name" value="OxRdtase_FAD/NAD-bd"/>
</dbReference>
<evidence type="ECO:0000256" key="9">
    <source>
        <dbReference type="ARBA" id="ARBA00022860"/>
    </source>
</evidence>
<dbReference type="Gene3D" id="1.20.990.10">
    <property type="entry name" value="NADPH-cytochrome p450 Reductase, Chain A, domain 3"/>
    <property type="match status" value="1"/>
</dbReference>
<dbReference type="InterPro" id="IPR039261">
    <property type="entry name" value="FNR_nucleotide-bd"/>
</dbReference>
<comment type="catalytic activity">
    <reaction evidence="13">
        <text>2 L-arginine + 3 NADPH + 4 O2 + H(+) = 2 L-citrulline + 2 nitric oxide + 3 NADP(+) + 4 H2O</text>
        <dbReference type="Rhea" id="RHEA:19897"/>
        <dbReference type="ChEBI" id="CHEBI:15377"/>
        <dbReference type="ChEBI" id="CHEBI:15378"/>
        <dbReference type="ChEBI" id="CHEBI:15379"/>
        <dbReference type="ChEBI" id="CHEBI:16480"/>
        <dbReference type="ChEBI" id="CHEBI:32682"/>
        <dbReference type="ChEBI" id="CHEBI:57743"/>
        <dbReference type="ChEBI" id="CHEBI:57783"/>
        <dbReference type="ChEBI" id="CHEBI:58349"/>
        <dbReference type="EC" id="1.14.13.39"/>
    </reaction>
</comment>
<keyword evidence="9 13" id="KW-0112">Calmodulin-binding</keyword>
<dbReference type="InterPro" id="IPR001094">
    <property type="entry name" value="Flavdoxin-like"/>
</dbReference>
<accession>A0ABP0GTU9</accession>
<dbReference type="InterPro" id="IPR012144">
    <property type="entry name" value="NOS_euk"/>
</dbReference>
<evidence type="ECO:0000256" key="11">
    <source>
        <dbReference type="ARBA" id="ARBA00023004"/>
    </source>
</evidence>
<dbReference type="Proteomes" id="UP001642483">
    <property type="component" value="Unassembled WGS sequence"/>
</dbReference>
<dbReference type="InterPro" id="IPR044944">
    <property type="entry name" value="NOS_dom_3"/>
</dbReference>
<dbReference type="InterPro" id="IPR003097">
    <property type="entry name" value="CysJ-like_FAD-binding"/>
</dbReference>
<dbReference type="InterPro" id="IPR023173">
    <property type="entry name" value="NADPH_Cyt_P450_Rdtase_alpha"/>
</dbReference>
<keyword evidence="18" id="KW-1185">Reference proteome</keyword>